<dbReference type="EMBL" id="JAIWYP010000003">
    <property type="protein sequence ID" value="KAH3859456.1"/>
    <property type="molecule type" value="Genomic_DNA"/>
</dbReference>
<evidence type="ECO:0000313" key="2">
    <source>
        <dbReference type="Proteomes" id="UP000828390"/>
    </source>
</evidence>
<organism evidence="1 2">
    <name type="scientific">Dreissena polymorpha</name>
    <name type="common">Zebra mussel</name>
    <name type="synonym">Mytilus polymorpha</name>
    <dbReference type="NCBI Taxonomy" id="45954"/>
    <lineage>
        <taxon>Eukaryota</taxon>
        <taxon>Metazoa</taxon>
        <taxon>Spiralia</taxon>
        <taxon>Lophotrochozoa</taxon>
        <taxon>Mollusca</taxon>
        <taxon>Bivalvia</taxon>
        <taxon>Autobranchia</taxon>
        <taxon>Heteroconchia</taxon>
        <taxon>Euheterodonta</taxon>
        <taxon>Imparidentia</taxon>
        <taxon>Neoheterodontei</taxon>
        <taxon>Myida</taxon>
        <taxon>Dreissenoidea</taxon>
        <taxon>Dreissenidae</taxon>
        <taxon>Dreissena</taxon>
    </lineage>
</organism>
<protein>
    <submittedName>
        <fullName evidence="1">Uncharacterized protein</fullName>
    </submittedName>
</protein>
<sequence length="109" mass="12314">MICLIPPIELQAEITICTSIAALVTVQEEVMDSVRHEWLVNDSIHHSSIKRNYRHIYVRFLAGSSLLKYFIHAGVLEIVRIYVPKASLSPITVVGADQDDVFAGQMHFH</sequence>
<reference evidence="1" key="2">
    <citation type="submission" date="2020-11" db="EMBL/GenBank/DDBJ databases">
        <authorList>
            <person name="McCartney M.A."/>
            <person name="Auch B."/>
            <person name="Kono T."/>
            <person name="Mallez S."/>
            <person name="Becker A."/>
            <person name="Gohl D.M."/>
            <person name="Silverstein K.A.T."/>
            <person name="Koren S."/>
            <person name="Bechman K.B."/>
            <person name="Herman A."/>
            <person name="Abrahante J.E."/>
            <person name="Garbe J."/>
        </authorList>
    </citation>
    <scope>NUCLEOTIDE SEQUENCE</scope>
    <source>
        <strain evidence="1">Duluth1</strain>
        <tissue evidence="1">Whole animal</tissue>
    </source>
</reference>
<evidence type="ECO:0000313" key="1">
    <source>
        <dbReference type="EMBL" id="KAH3859456.1"/>
    </source>
</evidence>
<dbReference type="AlphaFoldDB" id="A0A9D4R8Y7"/>
<keyword evidence="2" id="KW-1185">Reference proteome</keyword>
<name>A0A9D4R8Y7_DREPO</name>
<accession>A0A9D4R8Y7</accession>
<reference evidence="1" key="1">
    <citation type="journal article" date="2019" name="bioRxiv">
        <title>The Genome of the Zebra Mussel, Dreissena polymorpha: A Resource for Invasive Species Research.</title>
        <authorList>
            <person name="McCartney M.A."/>
            <person name="Auch B."/>
            <person name="Kono T."/>
            <person name="Mallez S."/>
            <person name="Zhang Y."/>
            <person name="Obille A."/>
            <person name="Becker A."/>
            <person name="Abrahante J.E."/>
            <person name="Garbe J."/>
            <person name="Badalamenti J.P."/>
            <person name="Herman A."/>
            <person name="Mangelson H."/>
            <person name="Liachko I."/>
            <person name="Sullivan S."/>
            <person name="Sone E.D."/>
            <person name="Koren S."/>
            <person name="Silverstein K.A.T."/>
            <person name="Beckman K.B."/>
            <person name="Gohl D.M."/>
        </authorList>
    </citation>
    <scope>NUCLEOTIDE SEQUENCE</scope>
    <source>
        <strain evidence="1">Duluth1</strain>
        <tissue evidence="1">Whole animal</tissue>
    </source>
</reference>
<dbReference type="Proteomes" id="UP000828390">
    <property type="component" value="Unassembled WGS sequence"/>
</dbReference>
<comment type="caution">
    <text evidence="1">The sequence shown here is derived from an EMBL/GenBank/DDBJ whole genome shotgun (WGS) entry which is preliminary data.</text>
</comment>
<gene>
    <name evidence="1" type="ORF">DPMN_102271</name>
</gene>
<proteinExistence type="predicted"/>